<name>A0A382NV78_9ZZZZ</name>
<dbReference type="Gene3D" id="3.40.50.150">
    <property type="entry name" value="Vaccinia Virus protein VP39"/>
    <property type="match status" value="1"/>
</dbReference>
<evidence type="ECO:0008006" key="4">
    <source>
        <dbReference type="Google" id="ProtNLM"/>
    </source>
</evidence>
<dbReference type="EMBL" id="UINC01102539">
    <property type="protein sequence ID" value="SVC64245.1"/>
    <property type="molecule type" value="Genomic_DNA"/>
</dbReference>
<dbReference type="GO" id="GO:0032259">
    <property type="term" value="P:methylation"/>
    <property type="evidence" value="ECO:0007669"/>
    <property type="project" value="UniProtKB-KW"/>
</dbReference>
<dbReference type="GO" id="GO:0008168">
    <property type="term" value="F:methyltransferase activity"/>
    <property type="evidence" value="ECO:0007669"/>
    <property type="project" value="UniProtKB-KW"/>
</dbReference>
<evidence type="ECO:0000313" key="3">
    <source>
        <dbReference type="EMBL" id="SVC64245.1"/>
    </source>
</evidence>
<dbReference type="GO" id="GO:0071770">
    <property type="term" value="P:DIM/DIP cell wall layer assembly"/>
    <property type="evidence" value="ECO:0007669"/>
    <property type="project" value="TreeGrafter"/>
</dbReference>
<evidence type="ECO:0000256" key="1">
    <source>
        <dbReference type="ARBA" id="ARBA00022603"/>
    </source>
</evidence>
<dbReference type="PANTHER" id="PTHR40048">
    <property type="entry name" value="RHAMNOSYL O-METHYLTRANSFERASE"/>
    <property type="match status" value="1"/>
</dbReference>
<dbReference type="GO" id="GO:0008610">
    <property type="term" value="P:lipid biosynthetic process"/>
    <property type="evidence" value="ECO:0007669"/>
    <property type="project" value="InterPro"/>
</dbReference>
<sequence length="245" mass="27302">VSKFKELHAGHKKAIAEMANDPGIRSQAIALINATAGYKYSYNFTWLGFPIIQLPQDIVAIQEIIWTTRPNVIVETGVAHGGSLILSASILELLGGDGQVVGVDVDIREHNRIAIEKHPLSRRITLIEGSSADPHVIEQVRDIVHGKQSVMVTLDSNHTHEHVLEELRLYSPMVTCGCYLVVLDTIVEDMTDDSFHDRPWGAGNNPKTAVREFLHENNRFAIDKELENRLLLTVAPDGYLRCLKD</sequence>
<reference evidence="3" key="1">
    <citation type="submission" date="2018-05" db="EMBL/GenBank/DDBJ databases">
        <authorList>
            <person name="Lanie J.A."/>
            <person name="Ng W.-L."/>
            <person name="Kazmierczak K.M."/>
            <person name="Andrzejewski T.M."/>
            <person name="Davidsen T.M."/>
            <person name="Wayne K.J."/>
            <person name="Tettelin H."/>
            <person name="Glass J.I."/>
            <person name="Rusch D."/>
            <person name="Podicherti R."/>
            <person name="Tsui H.-C.T."/>
            <person name="Winkler M.E."/>
        </authorList>
    </citation>
    <scope>NUCLEOTIDE SEQUENCE</scope>
</reference>
<accession>A0A382NV78</accession>
<dbReference type="Pfam" id="PF04989">
    <property type="entry name" value="RMNT_CmcI"/>
    <property type="match status" value="1"/>
</dbReference>
<keyword evidence="2" id="KW-0808">Transferase</keyword>
<feature type="non-terminal residue" evidence="3">
    <location>
        <position position="1"/>
    </location>
</feature>
<protein>
    <recommendedName>
        <fullName evidence="4">Rhamnosyl O-methyltransferase</fullName>
    </recommendedName>
</protein>
<dbReference type="InterPro" id="IPR007072">
    <property type="entry name" value="RNMT_CmcI"/>
</dbReference>
<dbReference type="SUPFAM" id="SSF53335">
    <property type="entry name" value="S-adenosyl-L-methionine-dependent methyltransferases"/>
    <property type="match status" value="1"/>
</dbReference>
<gene>
    <name evidence="3" type="ORF">METZ01_LOCUS317099</name>
</gene>
<dbReference type="AlphaFoldDB" id="A0A382NV78"/>
<dbReference type="InterPro" id="IPR029063">
    <property type="entry name" value="SAM-dependent_MTases_sf"/>
</dbReference>
<dbReference type="PANTHER" id="PTHR40048:SF1">
    <property type="entry name" value="RHAMNOSYL O-METHYLTRANSFERASE"/>
    <property type="match status" value="1"/>
</dbReference>
<organism evidence="3">
    <name type="scientific">marine metagenome</name>
    <dbReference type="NCBI Taxonomy" id="408172"/>
    <lineage>
        <taxon>unclassified sequences</taxon>
        <taxon>metagenomes</taxon>
        <taxon>ecological metagenomes</taxon>
    </lineage>
</organism>
<proteinExistence type="predicted"/>
<dbReference type="GO" id="GO:0005886">
    <property type="term" value="C:plasma membrane"/>
    <property type="evidence" value="ECO:0007669"/>
    <property type="project" value="TreeGrafter"/>
</dbReference>
<evidence type="ECO:0000256" key="2">
    <source>
        <dbReference type="ARBA" id="ARBA00022679"/>
    </source>
</evidence>
<keyword evidence="1" id="KW-0489">Methyltransferase</keyword>